<proteinExistence type="predicted"/>
<keyword evidence="1" id="KW-1133">Transmembrane helix</keyword>
<evidence type="ECO:0000313" key="4">
    <source>
        <dbReference type="Proteomes" id="UP000013167"/>
    </source>
</evidence>
<dbReference type="Pfam" id="PF14019">
    <property type="entry name" value="DUF4235"/>
    <property type="match status" value="1"/>
</dbReference>
<accession>N0E324</accession>
<keyword evidence="1" id="KW-0812">Transmembrane</keyword>
<evidence type="ECO:0008006" key="5">
    <source>
        <dbReference type="Google" id="ProtNLM"/>
    </source>
</evidence>
<organism evidence="3 4">
    <name type="scientific">Phycicoccus elongatus Lp2</name>
    <dbReference type="NCBI Taxonomy" id="1193181"/>
    <lineage>
        <taxon>Bacteria</taxon>
        <taxon>Bacillati</taxon>
        <taxon>Actinomycetota</taxon>
        <taxon>Actinomycetes</taxon>
        <taxon>Micrococcales</taxon>
        <taxon>Intrasporangiaceae</taxon>
        <taxon>Phycicoccus</taxon>
    </lineage>
</organism>
<protein>
    <recommendedName>
        <fullName evidence="5">Integral membrane protein</fullName>
    </recommendedName>
</protein>
<dbReference type="EMBL" id="CAIZ01000049">
    <property type="protein sequence ID" value="CCH69289.1"/>
    <property type="molecule type" value="Genomic_DNA"/>
</dbReference>
<evidence type="ECO:0000256" key="1">
    <source>
        <dbReference type="SAM" id="Phobius"/>
    </source>
</evidence>
<feature type="signal peptide" evidence="2">
    <location>
        <begin position="1"/>
        <end position="17"/>
    </location>
</feature>
<evidence type="ECO:0000256" key="2">
    <source>
        <dbReference type="SAM" id="SignalP"/>
    </source>
</evidence>
<dbReference type="STRING" id="1193181.BN10_1420001"/>
<name>N0E324_9MICO</name>
<keyword evidence="2" id="KW-0732">Signal</keyword>
<reference evidence="3 4" key="1">
    <citation type="journal article" date="2013" name="ISME J.">
        <title>A metabolic model for members of the genus Tetrasphaera involved in enhanced biological phosphorus removal.</title>
        <authorList>
            <person name="Kristiansen R."/>
            <person name="Nguyen H.T.T."/>
            <person name="Saunders A.M."/>
            <person name="Nielsen J.L."/>
            <person name="Wimmer R."/>
            <person name="Le V.Q."/>
            <person name="McIlroy S.J."/>
            <person name="Petrovski S."/>
            <person name="Seviour R.J."/>
            <person name="Calteau A."/>
            <person name="Nielsen K.L."/>
            <person name="Nielsen P.H."/>
        </authorList>
    </citation>
    <scope>NUCLEOTIDE SEQUENCE [LARGE SCALE GENOMIC DNA]</scope>
    <source>
        <strain evidence="3 4">Lp2</strain>
    </source>
</reference>
<keyword evidence="4" id="KW-1185">Reference proteome</keyword>
<dbReference type="RefSeq" id="WP_010851954.1">
    <property type="nucleotide sequence ID" value="NZ_HF570956.1"/>
</dbReference>
<feature type="transmembrane region" description="Helical" evidence="1">
    <location>
        <begin position="49"/>
        <end position="67"/>
    </location>
</feature>
<dbReference type="InterPro" id="IPR025329">
    <property type="entry name" value="DUF4235"/>
</dbReference>
<sequence length="90" mass="9415">MGSIVWKALAASSAVVATLVATKVADQIWKTTGQDDIDPADPESPILQAVAYAALTGLIAAAIKTYTTRKAAQYYENSAGHLPKGLETSH</sequence>
<comment type="caution">
    <text evidence="3">The sequence shown here is derived from an EMBL/GenBank/DDBJ whole genome shotgun (WGS) entry which is preliminary data.</text>
</comment>
<dbReference type="AlphaFoldDB" id="N0E324"/>
<dbReference type="Proteomes" id="UP000013167">
    <property type="component" value="Unassembled WGS sequence"/>
</dbReference>
<dbReference type="eggNOG" id="ENOG50339QH">
    <property type="taxonomic scope" value="Bacteria"/>
</dbReference>
<evidence type="ECO:0000313" key="3">
    <source>
        <dbReference type="EMBL" id="CCH69289.1"/>
    </source>
</evidence>
<dbReference type="HOGENOM" id="CLU_168912_0_1_11"/>
<feature type="chain" id="PRO_5039645576" description="Integral membrane protein" evidence="2">
    <location>
        <begin position="18"/>
        <end position="90"/>
    </location>
</feature>
<gene>
    <name evidence="3" type="ORF">BN10_1420001</name>
</gene>
<keyword evidence="1" id="KW-0472">Membrane</keyword>